<dbReference type="Proteomes" id="UP000628775">
    <property type="component" value="Unassembled WGS sequence"/>
</dbReference>
<gene>
    <name evidence="1" type="ORF">GCM10011391_02100</name>
</gene>
<evidence type="ECO:0000313" key="1">
    <source>
        <dbReference type="EMBL" id="GGE27319.1"/>
    </source>
</evidence>
<accession>A0A8J2YB95</accession>
<name>A0A8J2YB95_9BACL</name>
<keyword evidence="2" id="KW-1185">Reference proteome</keyword>
<protein>
    <submittedName>
        <fullName evidence="1">Uncharacterized protein</fullName>
    </submittedName>
</protein>
<comment type="caution">
    <text evidence="1">The sequence shown here is derived from an EMBL/GenBank/DDBJ whole genome shotgun (WGS) entry which is preliminary data.</text>
</comment>
<reference evidence="1" key="2">
    <citation type="submission" date="2020-09" db="EMBL/GenBank/DDBJ databases">
        <authorList>
            <person name="Sun Q."/>
            <person name="Zhou Y."/>
        </authorList>
    </citation>
    <scope>NUCLEOTIDE SEQUENCE</scope>
    <source>
        <strain evidence="1">CGMCC 1.15371</strain>
    </source>
</reference>
<dbReference type="AlphaFoldDB" id="A0A8J2YB95"/>
<dbReference type="EMBL" id="BMIR01000001">
    <property type="protein sequence ID" value="GGE27319.1"/>
    <property type="molecule type" value="Genomic_DNA"/>
</dbReference>
<sequence length="57" mass="6732">MISGAIAGGSPDFSIREINQWYRQILGASMRLWEDFLNVMRLVWQKKVSPHIYRTYT</sequence>
<evidence type="ECO:0000313" key="2">
    <source>
        <dbReference type="Proteomes" id="UP000628775"/>
    </source>
</evidence>
<proteinExistence type="predicted"/>
<reference evidence="1" key="1">
    <citation type="journal article" date="2014" name="Int. J. Syst. Evol. Microbiol.">
        <title>Complete genome sequence of Corynebacterium casei LMG S-19264T (=DSM 44701T), isolated from a smear-ripened cheese.</title>
        <authorList>
            <consortium name="US DOE Joint Genome Institute (JGI-PGF)"/>
            <person name="Walter F."/>
            <person name="Albersmeier A."/>
            <person name="Kalinowski J."/>
            <person name="Ruckert C."/>
        </authorList>
    </citation>
    <scope>NUCLEOTIDE SEQUENCE</scope>
    <source>
        <strain evidence="1">CGMCC 1.15371</strain>
    </source>
</reference>
<organism evidence="1 2">
    <name type="scientific">Pullulanibacillus camelliae</name>
    <dbReference type="NCBI Taxonomy" id="1707096"/>
    <lineage>
        <taxon>Bacteria</taxon>
        <taxon>Bacillati</taxon>
        <taxon>Bacillota</taxon>
        <taxon>Bacilli</taxon>
        <taxon>Bacillales</taxon>
        <taxon>Sporolactobacillaceae</taxon>
        <taxon>Pullulanibacillus</taxon>
    </lineage>
</organism>